<dbReference type="SUPFAM" id="SSF68923">
    <property type="entry name" value="PEP carboxykinase N-terminal domain"/>
    <property type="match status" value="1"/>
</dbReference>
<dbReference type="NCBIfam" id="NF003253">
    <property type="entry name" value="PRK04210.1"/>
    <property type="match status" value="1"/>
</dbReference>
<comment type="catalytic activity">
    <reaction evidence="8">
        <text>oxaloacetate + GTP = phosphoenolpyruvate + GDP + CO2</text>
        <dbReference type="Rhea" id="RHEA:10388"/>
        <dbReference type="ChEBI" id="CHEBI:16452"/>
        <dbReference type="ChEBI" id="CHEBI:16526"/>
        <dbReference type="ChEBI" id="CHEBI:37565"/>
        <dbReference type="ChEBI" id="CHEBI:58189"/>
        <dbReference type="ChEBI" id="CHEBI:58702"/>
        <dbReference type="EC" id="4.1.1.32"/>
    </reaction>
</comment>
<feature type="binding site" evidence="8">
    <location>
        <begin position="395"/>
        <end position="397"/>
    </location>
    <ligand>
        <name>substrate</name>
    </ligand>
</feature>
<feature type="binding site" evidence="8">
    <location>
        <begin position="275"/>
        <end position="280"/>
    </location>
    <ligand>
        <name>GTP</name>
        <dbReference type="ChEBI" id="CHEBI:37565"/>
    </ligand>
</feature>
<keyword evidence="7 8" id="KW-0456">Lyase</keyword>
<dbReference type="GO" id="GO:0004613">
    <property type="term" value="F:phosphoenolpyruvate carboxykinase (GTP) activity"/>
    <property type="evidence" value="ECO:0007669"/>
    <property type="project" value="UniProtKB-EC"/>
</dbReference>
<feature type="binding site" evidence="8">
    <location>
        <position position="397"/>
    </location>
    <ligand>
        <name>GTP</name>
        <dbReference type="ChEBI" id="CHEBI:37565"/>
    </ligand>
</feature>
<dbReference type="Proteomes" id="UP001596091">
    <property type="component" value="Unassembled WGS sequence"/>
</dbReference>
<dbReference type="EC" id="4.1.1.32" evidence="8"/>
<evidence type="ECO:0000256" key="1">
    <source>
        <dbReference type="ARBA" id="ARBA00005796"/>
    </source>
</evidence>
<dbReference type="EMBL" id="JBHSPH010000001">
    <property type="protein sequence ID" value="MFC5861520.1"/>
    <property type="molecule type" value="Genomic_DNA"/>
</dbReference>
<dbReference type="Gene3D" id="2.170.8.10">
    <property type="entry name" value="Phosphoenolpyruvate Carboxykinase, domain 2"/>
    <property type="match status" value="1"/>
</dbReference>
<dbReference type="Gene3D" id="3.40.449.10">
    <property type="entry name" value="Phosphoenolpyruvate Carboxykinase, domain 1"/>
    <property type="match status" value="1"/>
</dbReference>
<feature type="binding site" evidence="8">
    <location>
        <begin position="521"/>
        <end position="524"/>
    </location>
    <ligand>
        <name>GTP</name>
        <dbReference type="ChEBI" id="CHEBI:37565"/>
    </ligand>
</feature>
<protein>
    <recommendedName>
        <fullName evidence="8">Phosphoenolpyruvate carboxykinase [GTP]</fullName>
        <shortName evidence="8">PEP carboxykinase</shortName>
        <shortName evidence="8">PEPCK</shortName>
        <ecNumber evidence="8">4.1.1.32</ecNumber>
    </recommendedName>
    <alternativeName>
        <fullName evidence="8">GTP-dependent phosphoenolpyruvate carboxykinase</fullName>
        <shortName evidence="8">GTP-PEPCK</shortName>
    </alternativeName>
</protein>
<feature type="binding site" evidence="8">
    <location>
        <position position="247"/>
    </location>
    <ligand>
        <name>Mn(2+)</name>
        <dbReference type="ChEBI" id="CHEBI:29035"/>
    </ligand>
</feature>
<comment type="function">
    <text evidence="8">Catalyzes the conversion of oxaloacetate (OAA) to phosphoenolpyruvate (PEP), the rate-limiting step in the metabolic pathway that produces glucose from lactate and other precursors derived from the citric acid cycle.</text>
</comment>
<comment type="pathway">
    <text evidence="8">Carbohydrate biosynthesis; gluconeogenesis.</text>
</comment>
<gene>
    <name evidence="8" type="primary">pckG</name>
    <name evidence="11" type="ORF">ACFPT7_04390</name>
</gene>
<dbReference type="Gene3D" id="3.90.228.20">
    <property type="match status" value="1"/>
</dbReference>
<dbReference type="InterPro" id="IPR013035">
    <property type="entry name" value="PEP_carboxykinase_C"/>
</dbReference>
<organism evidence="11 12">
    <name type="scientific">Acidicapsa dinghuensis</name>
    <dbReference type="NCBI Taxonomy" id="2218256"/>
    <lineage>
        <taxon>Bacteria</taxon>
        <taxon>Pseudomonadati</taxon>
        <taxon>Acidobacteriota</taxon>
        <taxon>Terriglobia</taxon>
        <taxon>Terriglobales</taxon>
        <taxon>Acidobacteriaceae</taxon>
        <taxon>Acidicapsa</taxon>
    </lineage>
</organism>
<comment type="subcellular location">
    <subcellularLocation>
        <location evidence="8">Cytoplasm</location>
    </subcellularLocation>
</comment>
<dbReference type="HAMAP" id="MF_00452">
    <property type="entry name" value="PEPCK_GTP"/>
    <property type="match status" value="1"/>
</dbReference>
<dbReference type="InterPro" id="IPR008210">
    <property type="entry name" value="PEP_carboxykinase_N"/>
</dbReference>
<keyword evidence="5 8" id="KW-0342">GTP-binding</keyword>
<dbReference type="InterPro" id="IPR035077">
    <property type="entry name" value="PEP_carboxykinase_GTP_C"/>
</dbReference>
<keyword evidence="6 8" id="KW-0464">Manganese</keyword>
<evidence type="ECO:0000313" key="12">
    <source>
        <dbReference type="Proteomes" id="UP001596091"/>
    </source>
</evidence>
<dbReference type="InterPro" id="IPR008209">
    <property type="entry name" value="PEP_carboxykinase_GTP"/>
</dbReference>
<dbReference type="InterPro" id="IPR018091">
    <property type="entry name" value="PEP_carboxykin_GTP_CS"/>
</dbReference>
<feature type="binding site" evidence="8">
    <location>
        <position position="274"/>
    </location>
    <ligand>
        <name>substrate</name>
    </ligand>
</feature>
<evidence type="ECO:0000256" key="8">
    <source>
        <dbReference type="HAMAP-Rule" id="MF_00452"/>
    </source>
</evidence>
<dbReference type="SUPFAM" id="SSF53795">
    <property type="entry name" value="PEP carboxykinase-like"/>
    <property type="match status" value="1"/>
</dbReference>
<dbReference type="Pfam" id="PF00821">
    <property type="entry name" value="PEPCK_GTP"/>
    <property type="match status" value="1"/>
</dbReference>
<evidence type="ECO:0000259" key="9">
    <source>
        <dbReference type="Pfam" id="PF00821"/>
    </source>
</evidence>
<comment type="caution">
    <text evidence="11">The sequence shown here is derived from an EMBL/GenBank/DDBJ whole genome shotgun (WGS) entry which is preliminary data.</text>
</comment>
<evidence type="ECO:0000259" key="10">
    <source>
        <dbReference type="Pfam" id="PF17297"/>
    </source>
</evidence>
<feature type="binding site" evidence="8">
    <location>
        <position position="301"/>
    </location>
    <ligand>
        <name>Mn(2+)</name>
        <dbReference type="ChEBI" id="CHEBI:29035"/>
    </ligand>
</feature>
<keyword evidence="12" id="KW-1185">Reference proteome</keyword>
<evidence type="ECO:0000256" key="7">
    <source>
        <dbReference type="ARBA" id="ARBA00023239"/>
    </source>
</evidence>
<proteinExistence type="inferred from homology"/>
<comment type="similarity">
    <text evidence="1 8">Belongs to the phosphoenolpyruvate carboxykinase [GTP] family.</text>
</comment>
<feature type="binding site" evidence="8">
    <location>
        <position position="428"/>
    </location>
    <ligand>
        <name>GTP</name>
        <dbReference type="ChEBI" id="CHEBI:37565"/>
    </ligand>
</feature>
<name>A0ABW1EE50_9BACT</name>
<feature type="active site" evidence="8">
    <location>
        <position position="276"/>
    </location>
</feature>
<evidence type="ECO:0000256" key="2">
    <source>
        <dbReference type="ARBA" id="ARBA00022723"/>
    </source>
</evidence>
<keyword evidence="8" id="KW-0963">Cytoplasm</keyword>
<accession>A0ABW1EE50</accession>
<keyword evidence="8" id="KW-0312">Gluconeogenesis</keyword>
<evidence type="ECO:0000313" key="11">
    <source>
        <dbReference type="EMBL" id="MFC5861520.1"/>
    </source>
</evidence>
<feature type="binding site" evidence="8">
    <location>
        <begin position="218"/>
        <end position="220"/>
    </location>
    <ligand>
        <name>substrate</name>
    </ligand>
</feature>
<feature type="binding site" evidence="8">
    <location>
        <position position="78"/>
    </location>
    <ligand>
        <name>substrate</name>
    </ligand>
</feature>
<sequence>MSSTLISSPPTTNKHLVRWVEKMADLCQPDHIHWVDGSQAEYDSLCEQLVKTGTFIRLNQDLWPGCFLARSTPNDVARVEDRTFICSLSKDNAGPTNNWEDPYIMRRRLKQLFRGCMHGRTMYVMPYSMGPIGSPMSQIGVQLTDSAYAVVNMRIMARIGAAVFAEIDKDEKRVVPCMHTVGAPLKPGQKDVPWPCNDTKYIVHFPETREIWSYGSGYGGNALLGKKCFALRIASNIARDEGWMAEHMLILGVESPADKNGKTEKTYVAAAFPSACGKTNLAMMIPPEGFEGWKVWTVGDDIAWIKPDATGHLRAINPEAGFFGVAPGTSAKTNPNAMATLKRNTIFTNVALTPEGGVWWEGMTDESPAECLDWRGERWTPLIGQVSGKPAAHPNGRFTAPARQCPCIDSAWEDPNGVSISAIIFGGRRATTLPLVYQSFNWSSGVYIGATMGSETTAAASGAVGKVRRDPMAMLPFCGYNMADYFRHWLKMQRNLTRTPRVFHVNWFRKNSEGKFLWPGFSQNMRVLKWIVDRVRGRALSKETPIGWTPFYEDIHWDGLDFSREAFEELQSVDRKQWKQEVMSHEELFLDLHDHLPPEMIYERELLICRL</sequence>
<dbReference type="PROSITE" id="PS00505">
    <property type="entry name" value="PEPCK_GTP"/>
    <property type="match status" value="1"/>
</dbReference>
<feature type="domain" description="Phosphoenolpyruvate carboxykinase C-terminal P-loop" evidence="9">
    <location>
        <begin position="243"/>
        <end position="605"/>
    </location>
</feature>
<dbReference type="PANTHER" id="PTHR11561:SF0">
    <property type="entry name" value="PHOSPHOENOLPYRUVATE CARBOXYKINASE [GTP]-RELATED"/>
    <property type="match status" value="1"/>
</dbReference>
<evidence type="ECO:0000256" key="6">
    <source>
        <dbReference type="ARBA" id="ARBA00023211"/>
    </source>
</evidence>
<evidence type="ECO:0000256" key="3">
    <source>
        <dbReference type="ARBA" id="ARBA00022741"/>
    </source>
</evidence>
<keyword evidence="3 8" id="KW-0547">Nucleotide-binding</keyword>
<evidence type="ECO:0000256" key="4">
    <source>
        <dbReference type="ARBA" id="ARBA00022793"/>
    </source>
</evidence>
<reference evidence="12" key="1">
    <citation type="journal article" date="2019" name="Int. J. Syst. Evol. Microbiol.">
        <title>The Global Catalogue of Microorganisms (GCM) 10K type strain sequencing project: providing services to taxonomists for standard genome sequencing and annotation.</title>
        <authorList>
            <consortium name="The Broad Institute Genomics Platform"/>
            <consortium name="The Broad Institute Genome Sequencing Center for Infectious Disease"/>
            <person name="Wu L."/>
            <person name="Ma J."/>
        </authorList>
    </citation>
    <scope>NUCLEOTIDE SEQUENCE [LARGE SCALE GENOMIC DNA]</scope>
    <source>
        <strain evidence="12">JCM 4087</strain>
    </source>
</reference>
<dbReference type="Pfam" id="PF17297">
    <property type="entry name" value="PEPCK_N"/>
    <property type="match status" value="1"/>
</dbReference>
<keyword evidence="2 8" id="KW-0479">Metal-binding</keyword>
<keyword evidence="4 8" id="KW-0210">Decarboxylase</keyword>
<evidence type="ECO:0000256" key="5">
    <source>
        <dbReference type="ARBA" id="ARBA00023134"/>
    </source>
</evidence>
<comment type="cofactor">
    <cofactor evidence="8">
        <name>Mn(2+)</name>
        <dbReference type="ChEBI" id="CHEBI:29035"/>
    </cofactor>
    <text evidence="8">Binds 1 Mn(2+) ion per subunit.</text>
</comment>
<comment type="subunit">
    <text evidence="8">Monomer.</text>
</comment>
<feature type="binding site" evidence="8">
    <location>
        <position position="227"/>
    </location>
    <ligand>
        <name>Mn(2+)</name>
        <dbReference type="ChEBI" id="CHEBI:29035"/>
    </ligand>
</feature>
<dbReference type="PIRSF" id="PIRSF001348">
    <property type="entry name" value="PEP_carboxykinase_GTP"/>
    <property type="match status" value="1"/>
</dbReference>
<dbReference type="CDD" id="cd00819">
    <property type="entry name" value="PEPCK_GTP"/>
    <property type="match status" value="1"/>
</dbReference>
<dbReference type="PANTHER" id="PTHR11561">
    <property type="entry name" value="PHOSPHOENOLPYRUVATE CARBOXYKINASE"/>
    <property type="match status" value="1"/>
</dbReference>
<dbReference type="InterPro" id="IPR035078">
    <property type="entry name" value="PEP_carboxykinase_GTP_N"/>
</dbReference>
<dbReference type="RefSeq" id="WP_263333528.1">
    <property type="nucleotide sequence ID" value="NZ_JAGSYH010000002.1"/>
</dbReference>
<feature type="domain" description="Phosphoenolpyruvate carboxykinase GTP-utilising N-terminal" evidence="10">
    <location>
        <begin position="18"/>
        <end position="239"/>
    </location>
</feature>